<evidence type="ECO:0000313" key="2">
    <source>
        <dbReference type="Proteomes" id="UP000828251"/>
    </source>
</evidence>
<reference evidence="1 2" key="1">
    <citation type="journal article" date="2021" name="Plant Biotechnol. J.">
        <title>Multi-omics assisted identification of the key and species-specific regulatory components of drought-tolerant mechanisms in Gossypium stocksii.</title>
        <authorList>
            <person name="Yu D."/>
            <person name="Ke L."/>
            <person name="Zhang D."/>
            <person name="Wu Y."/>
            <person name="Sun Y."/>
            <person name="Mei J."/>
            <person name="Sun J."/>
            <person name="Sun Y."/>
        </authorList>
    </citation>
    <scope>NUCLEOTIDE SEQUENCE [LARGE SCALE GENOMIC DNA]</scope>
    <source>
        <strain evidence="2">cv. E1</strain>
        <tissue evidence="1">Leaf</tissue>
    </source>
</reference>
<keyword evidence="2" id="KW-1185">Reference proteome</keyword>
<protein>
    <submittedName>
        <fullName evidence="1">Uncharacterized protein</fullName>
    </submittedName>
</protein>
<name>A0A9D4ALL5_9ROSI</name>
<proteinExistence type="predicted"/>
<gene>
    <name evidence="1" type="ORF">J1N35_001057</name>
</gene>
<evidence type="ECO:0000313" key="1">
    <source>
        <dbReference type="EMBL" id="KAH1129679.1"/>
    </source>
</evidence>
<organism evidence="1 2">
    <name type="scientific">Gossypium stocksii</name>
    <dbReference type="NCBI Taxonomy" id="47602"/>
    <lineage>
        <taxon>Eukaryota</taxon>
        <taxon>Viridiplantae</taxon>
        <taxon>Streptophyta</taxon>
        <taxon>Embryophyta</taxon>
        <taxon>Tracheophyta</taxon>
        <taxon>Spermatophyta</taxon>
        <taxon>Magnoliopsida</taxon>
        <taxon>eudicotyledons</taxon>
        <taxon>Gunneridae</taxon>
        <taxon>Pentapetalae</taxon>
        <taxon>rosids</taxon>
        <taxon>malvids</taxon>
        <taxon>Malvales</taxon>
        <taxon>Malvaceae</taxon>
        <taxon>Malvoideae</taxon>
        <taxon>Gossypium</taxon>
    </lineage>
</organism>
<dbReference type="AlphaFoldDB" id="A0A9D4ALL5"/>
<sequence length="56" mass="6080">MKLVDDKDVETMIALFCGNRNNQNAPIQLFAELIGVESTEDPTPLGAGLVQLPVPR</sequence>
<dbReference type="EMBL" id="JAIQCV010000001">
    <property type="protein sequence ID" value="KAH1129679.1"/>
    <property type="molecule type" value="Genomic_DNA"/>
</dbReference>
<dbReference type="Proteomes" id="UP000828251">
    <property type="component" value="Unassembled WGS sequence"/>
</dbReference>
<dbReference type="OrthoDB" id="10411657at2759"/>
<accession>A0A9D4ALL5</accession>
<comment type="caution">
    <text evidence="1">The sequence shown here is derived from an EMBL/GenBank/DDBJ whole genome shotgun (WGS) entry which is preliminary data.</text>
</comment>